<keyword evidence="1 3" id="KW-0032">Aminotransferase</keyword>
<evidence type="ECO:0000313" key="3">
    <source>
        <dbReference type="EMBL" id="MBS7526268.1"/>
    </source>
</evidence>
<dbReference type="InterPro" id="IPR015421">
    <property type="entry name" value="PyrdxlP-dep_Trfase_major"/>
</dbReference>
<dbReference type="InterPro" id="IPR004838">
    <property type="entry name" value="NHTrfase_class1_PyrdxlP-BS"/>
</dbReference>
<dbReference type="PROSITE" id="PS00105">
    <property type="entry name" value="AA_TRANSFER_CLASS_1"/>
    <property type="match status" value="1"/>
</dbReference>
<keyword evidence="1 3" id="KW-0808">Transferase</keyword>
<evidence type="ECO:0000313" key="4">
    <source>
        <dbReference type="Proteomes" id="UP000746471"/>
    </source>
</evidence>
<gene>
    <name evidence="3" type="ORF">KHM83_06235</name>
</gene>
<evidence type="ECO:0000256" key="1">
    <source>
        <dbReference type="RuleBase" id="RU000481"/>
    </source>
</evidence>
<name>A0ABS5PM59_9FIRM</name>
<feature type="domain" description="Aminotransferase class I/classII large" evidence="2">
    <location>
        <begin position="34"/>
        <end position="383"/>
    </location>
</feature>
<dbReference type="EMBL" id="JAHBCL010000008">
    <property type="protein sequence ID" value="MBS7526268.1"/>
    <property type="molecule type" value="Genomic_DNA"/>
</dbReference>
<comment type="cofactor">
    <cofactor evidence="1">
        <name>pyridoxal 5'-phosphate</name>
        <dbReference type="ChEBI" id="CHEBI:597326"/>
    </cofactor>
</comment>
<dbReference type="Proteomes" id="UP000746471">
    <property type="component" value="Unassembled WGS sequence"/>
</dbReference>
<proteinExistence type="inferred from homology"/>
<protein>
    <recommendedName>
        <fullName evidence="1">Aminotransferase</fullName>
        <ecNumber evidence="1">2.6.1.-</ecNumber>
    </recommendedName>
</protein>
<dbReference type="RefSeq" id="WP_213236053.1">
    <property type="nucleotide sequence ID" value="NZ_JAHBCL010000008.1"/>
</dbReference>
<dbReference type="SUPFAM" id="SSF53383">
    <property type="entry name" value="PLP-dependent transferases"/>
    <property type="match status" value="1"/>
</dbReference>
<comment type="caution">
    <text evidence="3">The sequence shown here is derived from an EMBL/GenBank/DDBJ whole genome shotgun (WGS) entry which is preliminary data.</text>
</comment>
<reference evidence="3 4" key="1">
    <citation type="submission" date="2021-05" db="EMBL/GenBank/DDBJ databases">
        <title>Fusibacter ferrireducens sp. nov., an anaerobic, sulfur- and Fe-reducing bacterium isolated from the mangrove sediment.</title>
        <authorList>
            <person name="Qiu D."/>
        </authorList>
    </citation>
    <scope>NUCLEOTIDE SEQUENCE [LARGE SCALE GENOMIC DNA]</scope>
    <source>
        <strain evidence="3 4">DSM 12116</strain>
    </source>
</reference>
<dbReference type="Pfam" id="PF00155">
    <property type="entry name" value="Aminotran_1_2"/>
    <property type="match status" value="1"/>
</dbReference>
<dbReference type="Gene3D" id="3.90.1150.10">
    <property type="entry name" value="Aspartate Aminotransferase, domain 1"/>
    <property type="match status" value="1"/>
</dbReference>
<keyword evidence="4" id="KW-1185">Reference proteome</keyword>
<dbReference type="NCBIfam" id="NF005305">
    <property type="entry name" value="PRK06836.1"/>
    <property type="match status" value="1"/>
</dbReference>
<evidence type="ECO:0000259" key="2">
    <source>
        <dbReference type="Pfam" id="PF00155"/>
    </source>
</evidence>
<comment type="similarity">
    <text evidence="1">Belongs to the class-I pyridoxal-phosphate-dependent aminotransferase family.</text>
</comment>
<dbReference type="PANTHER" id="PTHR42691">
    <property type="entry name" value="ASPARTATE AMINOTRANSFERASE YHDR-RELATED"/>
    <property type="match status" value="1"/>
</dbReference>
<organism evidence="3 4">
    <name type="scientific">Fusibacter paucivorans</name>
    <dbReference type="NCBI Taxonomy" id="76009"/>
    <lineage>
        <taxon>Bacteria</taxon>
        <taxon>Bacillati</taxon>
        <taxon>Bacillota</taxon>
        <taxon>Clostridia</taxon>
        <taxon>Eubacteriales</taxon>
        <taxon>Eubacteriales Family XII. Incertae Sedis</taxon>
        <taxon>Fusibacter</taxon>
    </lineage>
</organism>
<dbReference type="CDD" id="cd00609">
    <property type="entry name" value="AAT_like"/>
    <property type="match status" value="1"/>
</dbReference>
<dbReference type="EC" id="2.6.1.-" evidence="1"/>
<dbReference type="InterPro" id="IPR015424">
    <property type="entry name" value="PyrdxlP-dep_Trfase"/>
</dbReference>
<accession>A0ABS5PM59</accession>
<sequence>MYSDKMYELGSKSSVIREIFEFGLKRKAEIGDENVYDFSIGNPNVPAPDCVKEAIVSLLENETSTYVHGYTSAQGDMKVREAIAASLNERFDTQFKATNLYMTVGAAASISLCIKATVTAETDEFITFAPFFTEYKVWTEAAGAKLKVVPANLETFQIDFEKFEAILSPQTKGVIVNSPNNPSGVVYSEATILKLCEILKQKSEAYGHPIYLIADEPYREIVYGDLEVPFLTKYYDNTFVCYSYSKTLSLPGERIGYVLVPDAMADSKKIYAAICGAGRALGYVCAPSLFQKVVMKCIGQTSDISIYKKNRDLIYEGLTALGYDCVMPQGAFYLFVKALEEDANKFCERARDYDLLIVPSDDFGVKGYVRISYCVSTAQIEKSLPAFAKLAESYR</sequence>
<dbReference type="GO" id="GO:0008483">
    <property type="term" value="F:transaminase activity"/>
    <property type="evidence" value="ECO:0007669"/>
    <property type="project" value="UniProtKB-KW"/>
</dbReference>
<dbReference type="InterPro" id="IPR015422">
    <property type="entry name" value="PyrdxlP-dep_Trfase_small"/>
</dbReference>
<dbReference type="InterPro" id="IPR004839">
    <property type="entry name" value="Aminotransferase_I/II_large"/>
</dbReference>
<dbReference type="Gene3D" id="3.40.640.10">
    <property type="entry name" value="Type I PLP-dependent aspartate aminotransferase-like (Major domain)"/>
    <property type="match status" value="1"/>
</dbReference>
<dbReference type="PANTHER" id="PTHR42691:SF1">
    <property type="entry name" value="ASPARTATE AMINOTRANSFERASE YHDR-RELATED"/>
    <property type="match status" value="1"/>
</dbReference>